<dbReference type="EMBL" id="JACHNX010000016">
    <property type="protein sequence ID" value="MBB4610936.1"/>
    <property type="molecule type" value="Genomic_DNA"/>
</dbReference>
<comment type="similarity">
    <text evidence="1">Belongs to the short-chain dehydrogenases/reductases (SDR) family.</text>
</comment>
<dbReference type="InterPro" id="IPR036291">
    <property type="entry name" value="NAD(P)-bd_dom_sf"/>
</dbReference>
<dbReference type="PANTHER" id="PTHR24321">
    <property type="entry name" value="DEHYDROGENASES, SHORT CHAIN"/>
    <property type="match status" value="1"/>
</dbReference>
<reference evidence="3 5" key="1">
    <citation type="submission" date="2020-08" db="EMBL/GenBank/DDBJ databases">
        <title>Genomic Encyclopedia of Type Strains, Phase IV (KMG-IV): sequencing the most valuable type-strain genomes for metagenomic binning, comparative biology and taxonomic classification.</title>
        <authorList>
            <person name="Goeker M."/>
        </authorList>
    </citation>
    <scope>NUCLEOTIDE SEQUENCE [LARGE SCALE GENOMIC DNA]</scope>
    <source>
        <strain evidence="3 5">DSM 14562</strain>
    </source>
</reference>
<keyword evidence="2" id="KW-0560">Oxidoreductase</keyword>
<dbReference type="AlphaFoldDB" id="A0AA41A205"/>
<reference evidence="4" key="2">
    <citation type="submission" date="2021-01" db="EMBL/GenBank/DDBJ databases">
        <title>Genome Sequencing of Type Strains.</title>
        <authorList>
            <person name="Lemaire J.F."/>
            <person name="Inderbitzin P."/>
            <person name="Collins S.B."/>
            <person name="Wespe N."/>
            <person name="Knight-Connoni V."/>
        </authorList>
    </citation>
    <scope>NUCLEOTIDE SEQUENCE</scope>
    <source>
        <strain evidence="4">DSM 14562</strain>
    </source>
</reference>
<dbReference type="PRINTS" id="PR00080">
    <property type="entry name" value="SDRFAMILY"/>
</dbReference>
<protein>
    <submittedName>
        <fullName evidence="3">NAD(P)-dependent dehydrogenase (Short-subunit alcohol dehydrogenase family)</fullName>
    </submittedName>
    <submittedName>
        <fullName evidence="4">SDR family oxidoreductase</fullName>
    </submittedName>
</protein>
<evidence type="ECO:0000256" key="2">
    <source>
        <dbReference type="ARBA" id="ARBA00023002"/>
    </source>
</evidence>
<dbReference type="EMBL" id="JAFHKU010000130">
    <property type="protein sequence ID" value="MBN3558751.1"/>
    <property type="molecule type" value="Genomic_DNA"/>
</dbReference>
<dbReference type="GO" id="GO:0016491">
    <property type="term" value="F:oxidoreductase activity"/>
    <property type="evidence" value="ECO:0007669"/>
    <property type="project" value="UniProtKB-KW"/>
</dbReference>
<dbReference type="SUPFAM" id="SSF51735">
    <property type="entry name" value="NAD(P)-binding Rossmann-fold domains"/>
    <property type="match status" value="1"/>
</dbReference>
<gene>
    <name evidence="3" type="ORF">GGQ89_003175</name>
    <name evidence="4" type="ORF">JYA60_10990</name>
</gene>
<dbReference type="NCBIfam" id="NF006121">
    <property type="entry name" value="PRK08265.1"/>
    <property type="match status" value="1"/>
</dbReference>
<dbReference type="PRINTS" id="PR00081">
    <property type="entry name" value="GDHRDH"/>
</dbReference>
<dbReference type="InterPro" id="IPR002347">
    <property type="entry name" value="SDR_fam"/>
</dbReference>
<comment type="caution">
    <text evidence="4">The sequence shown here is derived from an EMBL/GenBank/DDBJ whole genome shotgun (WGS) entry which is preliminary data.</text>
</comment>
<proteinExistence type="inferred from homology"/>
<evidence type="ECO:0000313" key="5">
    <source>
        <dbReference type="Proteomes" id="UP000584663"/>
    </source>
</evidence>
<dbReference type="CDD" id="cd05233">
    <property type="entry name" value="SDR_c"/>
    <property type="match status" value="1"/>
</dbReference>
<dbReference type="Proteomes" id="UP000584663">
    <property type="component" value="Unassembled WGS sequence"/>
</dbReference>
<dbReference type="PANTHER" id="PTHR24321:SF11">
    <property type="entry name" value="BLR0893 PROTEIN"/>
    <property type="match status" value="1"/>
</dbReference>
<accession>A0AA41A205</accession>
<keyword evidence="5" id="KW-1185">Reference proteome</keyword>
<evidence type="ECO:0000256" key="1">
    <source>
        <dbReference type="ARBA" id="ARBA00006484"/>
    </source>
</evidence>
<evidence type="ECO:0000313" key="4">
    <source>
        <dbReference type="EMBL" id="MBN3558751.1"/>
    </source>
</evidence>
<organism evidence="4 6">
    <name type="scientific">Sphingomonas yabuuchiae</name>
    <dbReference type="NCBI Taxonomy" id="172044"/>
    <lineage>
        <taxon>Bacteria</taxon>
        <taxon>Pseudomonadati</taxon>
        <taxon>Pseudomonadota</taxon>
        <taxon>Alphaproteobacteria</taxon>
        <taxon>Sphingomonadales</taxon>
        <taxon>Sphingomonadaceae</taxon>
        <taxon>Sphingomonas</taxon>
    </lineage>
</organism>
<dbReference type="Gene3D" id="3.40.50.720">
    <property type="entry name" value="NAD(P)-binding Rossmann-like Domain"/>
    <property type="match status" value="1"/>
</dbReference>
<dbReference type="Proteomes" id="UP000704529">
    <property type="component" value="Unassembled WGS sequence"/>
</dbReference>
<name>A0AA41A205_9SPHN</name>
<dbReference type="RefSeq" id="WP_184106358.1">
    <property type="nucleotide sequence ID" value="NZ_JACHNX010000016.1"/>
</dbReference>
<sequence>MAMLDGKVAIVTGGGASIGGAITRKLHAEGAKVVIAARNQDQGAKLAEELGDAALFVATDITDDAAIAHLVDATIATFGRIDILVNNACSYGDDGPATPRETWLQTLNVNAVSAAILGEAVRPHLTQSRGNIVNIGSVSGKFAHIGRWAYPVSKATLAHLTRSQAMDYAAEGIRVNMVTLGHIWSDPFDGLTAGDRAHADKVASDLNLIGRVADASEVAQVVAFVASDAASYMTGSETSVDGGYGMLGPERRVPLMPLLAAHG</sequence>
<evidence type="ECO:0000313" key="6">
    <source>
        <dbReference type="Proteomes" id="UP000704529"/>
    </source>
</evidence>
<evidence type="ECO:0000313" key="3">
    <source>
        <dbReference type="EMBL" id="MBB4610936.1"/>
    </source>
</evidence>
<dbReference type="FunFam" id="3.40.50.720:FF:000084">
    <property type="entry name" value="Short-chain dehydrogenase reductase"/>
    <property type="match status" value="1"/>
</dbReference>
<dbReference type="Pfam" id="PF13561">
    <property type="entry name" value="adh_short_C2"/>
    <property type="match status" value="1"/>
</dbReference>